<comment type="caution">
    <text evidence="1">The sequence shown here is derived from an EMBL/GenBank/DDBJ whole genome shotgun (WGS) entry which is preliminary data.</text>
</comment>
<keyword evidence="2" id="KW-1185">Reference proteome</keyword>
<protein>
    <recommendedName>
        <fullName evidence="3">Post-transcriptional regulator</fullName>
    </recommendedName>
</protein>
<dbReference type="STRING" id="1220589.CD32_16550"/>
<evidence type="ECO:0000313" key="1">
    <source>
        <dbReference type="EMBL" id="KGR83438.1"/>
    </source>
</evidence>
<gene>
    <name evidence="1" type="ORF">CD32_16550</name>
</gene>
<reference evidence="1 2" key="1">
    <citation type="submission" date="2014-02" db="EMBL/GenBank/DDBJ databases">
        <title>Draft genome sequence of Lysinibacillus odysseyi NBRC 100172.</title>
        <authorList>
            <person name="Zhang F."/>
            <person name="Wang G."/>
            <person name="Zhang L."/>
        </authorList>
    </citation>
    <scope>NUCLEOTIDE SEQUENCE [LARGE SCALE GENOMIC DNA]</scope>
    <source>
        <strain evidence="1 2">NBRC 100172</strain>
    </source>
</reference>
<accession>A0A0A3IKT6</accession>
<dbReference type="InterPro" id="IPR025716">
    <property type="entry name" value="Post-transcriptional_regulator"/>
</dbReference>
<dbReference type="OrthoDB" id="2990595at2"/>
<dbReference type="Pfam" id="PF13797">
    <property type="entry name" value="Post_transc_reg"/>
    <property type="match status" value="1"/>
</dbReference>
<proteinExistence type="predicted"/>
<dbReference type="Proteomes" id="UP000030437">
    <property type="component" value="Unassembled WGS sequence"/>
</dbReference>
<dbReference type="AlphaFoldDB" id="A0A0A3IKT6"/>
<name>A0A0A3IKT6_9BACI</name>
<evidence type="ECO:0000313" key="2">
    <source>
        <dbReference type="Proteomes" id="UP000030437"/>
    </source>
</evidence>
<evidence type="ECO:0008006" key="3">
    <source>
        <dbReference type="Google" id="ProtNLM"/>
    </source>
</evidence>
<organism evidence="1 2">
    <name type="scientific">Lysinibacillus odysseyi 34hs-1 = NBRC 100172</name>
    <dbReference type="NCBI Taxonomy" id="1220589"/>
    <lineage>
        <taxon>Bacteria</taxon>
        <taxon>Bacillati</taxon>
        <taxon>Bacillota</taxon>
        <taxon>Bacilli</taxon>
        <taxon>Bacillales</taxon>
        <taxon>Bacillaceae</taxon>
        <taxon>Lysinibacillus</taxon>
    </lineage>
</organism>
<sequence>MTVPYEALYNKVDIILQSKLEEFHLYEYDAITMEQLWVYCVEKKWRKKVIEELPLYEIVSTIFSITPSELWNYTQVSNLKSFDGLVEINMEELEELLGTSKVK</sequence>
<dbReference type="EMBL" id="JPVP01000058">
    <property type="protein sequence ID" value="KGR83438.1"/>
    <property type="molecule type" value="Genomic_DNA"/>
</dbReference>
<dbReference type="RefSeq" id="WP_036156617.1">
    <property type="nucleotide sequence ID" value="NZ_AVCX01000003.1"/>
</dbReference>
<dbReference type="eggNOG" id="ENOG503318Y">
    <property type="taxonomic scope" value="Bacteria"/>
</dbReference>